<evidence type="ECO:0000256" key="9">
    <source>
        <dbReference type="ARBA" id="ARBA00023204"/>
    </source>
</evidence>
<feature type="non-terminal residue" evidence="13">
    <location>
        <position position="1"/>
    </location>
</feature>
<dbReference type="AlphaFoldDB" id="A0A7V8NUV8"/>
<evidence type="ECO:0000256" key="10">
    <source>
        <dbReference type="ARBA" id="ARBA00034923"/>
    </source>
</evidence>
<organism evidence="13 14">
    <name type="scientific">Candidatus Acidiferrum panamense</name>
    <dbReference type="NCBI Taxonomy" id="2741543"/>
    <lineage>
        <taxon>Bacteria</taxon>
        <taxon>Pseudomonadati</taxon>
        <taxon>Acidobacteriota</taxon>
        <taxon>Terriglobia</taxon>
        <taxon>Candidatus Acidiferrales</taxon>
        <taxon>Candidatus Acidiferrum</taxon>
    </lineage>
</organism>
<evidence type="ECO:0000256" key="2">
    <source>
        <dbReference type="ARBA" id="ARBA00022741"/>
    </source>
</evidence>
<dbReference type="InterPro" id="IPR027417">
    <property type="entry name" value="P-loop_NTPase"/>
</dbReference>
<keyword evidence="1" id="KW-0540">Nuclease</keyword>
<dbReference type="PANTHER" id="PTHR11070">
    <property type="entry name" value="UVRD / RECB / PCRA DNA HELICASE FAMILY MEMBER"/>
    <property type="match status" value="1"/>
</dbReference>
<keyword evidence="4" id="KW-0378">Hydrolase</keyword>
<dbReference type="InterPro" id="IPR011604">
    <property type="entry name" value="PDDEXK-like_dom_sf"/>
</dbReference>
<comment type="caution">
    <text evidence="13">The sequence shown here is derived from an EMBL/GenBank/DDBJ whole genome shotgun (WGS) entry which is preliminary data.</text>
</comment>
<dbReference type="Proteomes" id="UP000567293">
    <property type="component" value="Unassembled WGS sequence"/>
</dbReference>
<dbReference type="GO" id="GO:0003677">
    <property type="term" value="F:DNA binding"/>
    <property type="evidence" value="ECO:0007669"/>
    <property type="project" value="UniProtKB-KW"/>
</dbReference>
<evidence type="ECO:0000259" key="11">
    <source>
        <dbReference type="Pfam" id="PF12705"/>
    </source>
</evidence>
<dbReference type="Pfam" id="PF12705">
    <property type="entry name" value="PDDEXK_1"/>
    <property type="match status" value="1"/>
</dbReference>
<evidence type="ECO:0000256" key="6">
    <source>
        <dbReference type="ARBA" id="ARBA00022839"/>
    </source>
</evidence>
<dbReference type="Gene3D" id="3.90.320.10">
    <property type="match status" value="1"/>
</dbReference>
<evidence type="ECO:0000259" key="12">
    <source>
        <dbReference type="Pfam" id="PF13361"/>
    </source>
</evidence>
<evidence type="ECO:0000256" key="4">
    <source>
        <dbReference type="ARBA" id="ARBA00022801"/>
    </source>
</evidence>
<reference evidence="13" key="1">
    <citation type="submission" date="2020-06" db="EMBL/GenBank/DDBJ databases">
        <title>Legume-microbial interactions unlock mineral nutrients during tropical forest succession.</title>
        <authorList>
            <person name="Epihov D.Z."/>
        </authorList>
    </citation>
    <scope>NUCLEOTIDE SEQUENCE [LARGE SCALE GENOMIC DNA]</scope>
    <source>
        <strain evidence="13">Pan2503</strain>
    </source>
</reference>
<evidence type="ECO:0000256" key="3">
    <source>
        <dbReference type="ARBA" id="ARBA00022763"/>
    </source>
</evidence>
<name>A0A7V8NUV8_9BACT</name>
<dbReference type="InterPro" id="IPR038726">
    <property type="entry name" value="PDDEXK_AddAB-type"/>
</dbReference>
<dbReference type="Gene3D" id="3.40.50.300">
    <property type="entry name" value="P-loop containing nucleotide triphosphate hydrolases"/>
    <property type="match status" value="1"/>
</dbReference>
<keyword evidence="2" id="KW-0547">Nucleotide-binding</keyword>
<dbReference type="InterPro" id="IPR014017">
    <property type="entry name" value="DNA_helicase_UvrD-like_C"/>
</dbReference>
<gene>
    <name evidence="13" type="ORF">HRJ53_23005</name>
</gene>
<keyword evidence="9" id="KW-0234">DNA repair</keyword>
<protein>
    <recommendedName>
        <fullName evidence="10">DNA 3'-5' helicase II</fullName>
    </recommendedName>
</protein>
<proteinExistence type="predicted"/>
<keyword evidence="6" id="KW-0269">Exonuclease</keyword>
<dbReference type="EMBL" id="JACDQQ010002225">
    <property type="protein sequence ID" value="MBA0087866.1"/>
    <property type="molecule type" value="Genomic_DNA"/>
</dbReference>
<keyword evidence="7" id="KW-0067">ATP-binding</keyword>
<evidence type="ECO:0000256" key="8">
    <source>
        <dbReference type="ARBA" id="ARBA00023125"/>
    </source>
</evidence>
<feature type="domain" description="UvrD-like helicase C-terminal" evidence="12">
    <location>
        <begin position="1"/>
        <end position="73"/>
    </location>
</feature>
<dbReference type="SUPFAM" id="SSF52540">
    <property type="entry name" value="P-loop containing nucleoside triphosphate hydrolases"/>
    <property type="match status" value="1"/>
</dbReference>
<dbReference type="GO" id="GO:0000725">
    <property type="term" value="P:recombinational repair"/>
    <property type="evidence" value="ECO:0007669"/>
    <property type="project" value="TreeGrafter"/>
</dbReference>
<evidence type="ECO:0000313" key="13">
    <source>
        <dbReference type="EMBL" id="MBA0087866.1"/>
    </source>
</evidence>
<dbReference type="GO" id="GO:0004527">
    <property type="term" value="F:exonuclease activity"/>
    <property type="evidence" value="ECO:0007669"/>
    <property type="project" value="UniProtKB-KW"/>
</dbReference>
<dbReference type="GO" id="GO:0005829">
    <property type="term" value="C:cytosol"/>
    <property type="evidence" value="ECO:0007669"/>
    <property type="project" value="TreeGrafter"/>
</dbReference>
<dbReference type="PANTHER" id="PTHR11070:SF2">
    <property type="entry name" value="ATP-DEPENDENT DNA HELICASE SRS2"/>
    <property type="match status" value="1"/>
</dbReference>
<evidence type="ECO:0000313" key="14">
    <source>
        <dbReference type="Proteomes" id="UP000567293"/>
    </source>
</evidence>
<dbReference type="GO" id="GO:0043138">
    <property type="term" value="F:3'-5' DNA helicase activity"/>
    <property type="evidence" value="ECO:0007669"/>
    <property type="project" value="TreeGrafter"/>
</dbReference>
<dbReference type="InterPro" id="IPR000212">
    <property type="entry name" value="DNA_helicase_UvrD/REP"/>
</dbReference>
<evidence type="ECO:0000256" key="1">
    <source>
        <dbReference type="ARBA" id="ARBA00022722"/>
    </source>
</evidence>
<keyword evidence="14" id="KW-1185">Reference proteome</keyword>
<evidence type="ECO:0000256" key="7">
    <source>
        <dbReference type="ARBA" id="ARBA00022840"/>
    </source>
</evidence>
<feature type="domain" description="PD-(D/E)XK endonuclease-like" evidence="11">
    <location>
        <begin position="155"/>
        <end position="389"/>
    </location>
</feature>
<dbReference type="GO" id="GO:0005524">
    <property type="term" value="F:ATP binding"/>
    <property type="evidence" value="ECO:0007669"/>
    <property type="project" value="UniProtKB-KW"/>
</dbReference>
<dbReference type="Pfam" id="PF13361">
    <property type="entry name" value="UvrD_C"/>
    <property type="match status" value="1"/>
</dbReference>
<sequence length="397" mass="45328">MTVHGAKGLEFPNVFLMRVNNKKFPATERPRVFEFPARLMKEGEPAEQFHIQEERRLFYVALTRAQERLTLTTLTEPKGKVPVFIEDIVMDPAVRRDVRQMTTKPAAVQQNPRARAGSAPANRNLFAACTGPAKIFSRIADWAETFHPPSPEPLTLSPSAVNGYRSCPQQYLFGYLWSLKEGPRAALSFGSIMHNAIKRFLGELRKGNRVPFEEVQRIFEMEWRSVGFEDEYQEEEFKKDGLEQLRAFHELTMAAPPQVCEQEKRFELPLENNVIIAGRMDQVNSLGLNDVEIVDYKTGRPKKESLAKKDLQLSLYALAAREVFEWNPVRLVFHYLQNNQVQVTKRDAKQLEEAQSIAQEVAADIRAGQFPPRPSPSVCRSCAYKPICPAHEEELGR</sequence>
<keyword evidence="3" id="KW-0227">DNA damage</keyword>
<evidence type="ECO:0000256" key="5">
    <source>
        <dbReference type="ARBA" id="ARBA00022806"/>
    </source>
</evidence>
<keyword evidence="5" id="KW-0347">Helicase</keyword>
<accession>A0A7V8NUV8</accession>
<keyword evidence="8" id="KW-0238">DNA-binding</keyword>